<evidence type="ECO:0000256" key="3">
    <source>
        <dbReference type="ARBA" id="ARBA00022598"/>
    </source>
</evidence>
<dbReference type="AlphaFoldDB" id="N0BAI9"/>
<dbReference type="EMBL" id="CP005290">
    <property type="protein sequence ID" value="AGK60796.1"/>
    <property type="molecule type" value="Genomic_DNA"/>
</dbReference>
<dbReference type="InterPro" id="IPR045851">
    <property type="entry name" value="AMP-bd_C_sf"/>
</dbReference>
<dbReference type="SUPFAM" id="SSF56801">
    <property type="entry name" value="Acetyl-CoA synthetase-like"/>
    <property type="match status" value="1"/>
</dbReference>
<dbReference type="EC" id="6.2.1.1" evidence="2 6"/>
<evidence type="ECO:0000256" key="1">
    <source>
        <dbReference type="ARBA" id="ARBA00006432"/>
    </source>
</evidence>
<dbReference type="HOGENOM" id="CLU_000022_3_6_2"/>
<dbReference type="OrthoDB" id="371752at2157"/>
<dbReference type="GO" id="GO:0005524">
    <property type="term" value="F:ATP binding"/>
    <property type="evidence" value="ECO:0007669"/>
    <property type="project" value="UniProtKB-KW"/>
</dbReference>
<dbReference type="EMBL" id="CP005290">
    <property type="protein sequence ID" value="AGK60624.1"/>
    <property type="molecule type" value="Genomic_DNA"/>
</dbReference>
<evidence type="ECO:0000256" key="5">
    <source>
        <dbReference type="ARBA" id="ARBA00022840"/>
    </source>
</evidence>
<protein>
    <recommendedName>
        <fullName evidence="2 6">Acetate--CoA ligase</fullName>
        <ecNumber evidence="2 6">6.2.1.1</ecNumber>
    </recommendedName>
</protein>
<evidence type="ECO:0000313" key="12">
    <source>
        <dbReference type="Proteomes" id="UP000013307"/>
    </source>
</evidence>
<dbReference type="Proteomes" id="UP000013307">
    <property type="component" value="Chromosome"/>
</dbReference>
<evidence type="ECO:0000259" key="7">
    <source>
        <dbReference type="Pfam" id="PF00501"/>
    </source>
</evidence>
<dbReference type="InterPro" id="IPR011904">
    <property type="entry name" value="Ac_CoA_lig"/>
</dbReference>
<dbReference type="Pfam" id="PF00501">
    <property type="entry name" value="AMP-binding"/>
    <property type="match status" value="1"/>
</dbReference>
<dbReference type="GO" id="GO:0016208">
    <property type="term" value="F:AMP binding"/>
    <property type="evidence" value="ECO:0007669"/>
    <property type="project" value="InterPro"/>
</dbReference>
<evidence type="ECO:0000313" key="11">
    <source>
        <dbReference type="EMBL" id="AGK60796.1"/>
    </source>
</evidence>
<dbReference type="KEGG" id="ast:Asulf_00785"/>
<dbReference type="Pfam" id="PF13193">
    <property type="entry name" value="AMP-binding_C"/>
    <property type="match status" value="1"/>
</dbReference>
<keyword evidence="12" id="KW-1185">Reference proteome</keyword>
<evidence type="ECO:0000259" key="9">
    <source>
        <dbReference type="Pfam" id="PF16177"/>
    </source>
</evidence>
<feature type="domain" description="Acetyl-coenzyme A synthetase N-terminal" evidence="9">
    <location>
        <begin position="49"/>
        <end position="95"/>
    </location>
</feature>
<dbReference type="PANTHER" id="PTHR24095:SF14">
    <property type="entry name" value="ACETYL-COENZYME A SYNTHETASE 1"/>
    <property type="match status" value="1"/>
</dbReference>
<dbReference type="CDD" id="cd05966">
    <property type="entry name" value="ACS"/>
    <property type="match status" value="1"/>
</dbReference>
<dbReference type="Gene3D" id="3.30.300.30">
    <property type="match status" value="1"/>
</dbReference>
<gene>
    <name evidence="10" type="ORF">Asulf_00604</name>
    <name evidence="11" type="ORF">Asulf_00785</name>
</gene>
<dbReference type="RefSeq" id="WP_015590223.1">
    <property type="nucleotide sequence ID" value="NC_021169.1"/>
</dbReference>
<comment type="similarity">
    <text evidence="1">Belongs to the ATP-dependent AMP-binding enzyme family.</text>
</comment>
<dbReference type="PROSITE" id="PS00455">
    <property type="entry name" value="AMP_BINDING"/>
    <property type="match status" value="1"/>
</dbReference>
<evidence type="ECO:0000313" key="10">
    <source>
        <dbReference type="EMBL" id="AGK60624.1"/>
    </source>
</evidence>
<name>N0BAI9_9EURY</name>
<dbReference type="InterPro" id="IPR032387">
    <property type="entry name" value="ACAS_N"/>
</dbReference>
<evidence type="ECO:0000256" key="4">
    <source>
        <dbReference type="ARBA" id="ARBA00022741"/>
    </source>
</evidence>
<dbReference type="Gene3D" id="3.40.50.12780">
    <property type="entry name" value="N-terminal domain of ligase-like"/>
    <property type="match status" value="1"/>
</dbReference>
<proteinExistence type="inferred from homology"/>
<dbReference type="InterPro" id="IPR000873">
    <property type="entry name" value="AMP-dep_synth/lig_dom"/>
</dbReference>
<sequence>MKETQETIASLLQEGRTFYPPEELVENSNVKRFMDEHDIPTYDELLRKAQNIEWFWSEMAREVSIEWYEPYTQVLEWNPPYAKWFINAKYNIVHDALDKQAKLRKNKLAYIWEGEPGDIRKLTYHDLYREVNRFANALKDLGIRKGDRVTIWLPMIPELPIAMLACAKIGAIHSVVFSGFSEKALLDRIQDAEAKLLITADGFYRGGKVIELKSRADQILDQTTIENVIVYDRTNINPPMKEGRDHWWQDVLGSRKCETEIMDANDTLFILYTSGTTGKPKGVIHAHGGYAVGTASTLHFIFDIKEDDIWWCSADIGWITGHSYIVYAPLILGATSVMYEGAPTHPTPARWWEIIERYGVTVFYTAPTAIRMFMRLGEKYPQNHDLSTLRLLGTVGEPINPEAWVWYYKYIGNEQCQIMDTWWQTETGMQMISPLPITPLKPGSATKPFPGIDADVFDPEGNSLHGRNAGGYLVIKKPWPAMLRGLWRAEERYINTYWSAYPNIYFTGDAARVDSEGYFWIQGRLDDVLNVSGHRIGNSEVESALVSHPAVSEAAVVGKPHEVKGEAIVAFVVLKSGIEPSEQLIDDLKQHVAKEIGKIARPDEIYFVPDLPKTRSGKIMRRVCRAVMLGKDPGDITTLANPEAVDFVRKAASGEVYFG</sequence>
<dbReference type="Pfam" id="PF16177">
    <property type="entry name" value="ACAS_N"/>
    <property type="match status" value="1"/>
</dbReference>
<dbReference type="NCBIfam" id="TIGR02188">
    <property type="entry name" value="Ac_CoA_lig_AcsA"/>
    <property type="match status" value="1"/>
</dbReference>
<dbReference type="GeneID" id="15392426"/>
<feature type="domain" description="AMP-dependent synthetase/ligase" evidence="7">
    <location>
        <begin position="98"/>
        <end position="486"/>
    </location>
</feature>
<dbReference type="FunFam" id="3.40.50.12780:FF:000001">
    <property type="entry name" value="Acetyl-coenzyme A synthetase"/>
    <property type="match status" value="1"/>
</dbReference>
<organism evidence="10 12">
    <name type="scientific">Archaeoglobus sulfaticallidus PM70-1</name>
    <dbReference type="NCBI Taxonomy" id="387631"/>
    <lineage>
        <taxon>Archaea</taxon>
        <taxon>Methanobacteriati</taxon>
        <taxon>Methanobacteriota</taxon>
        <taxon>Archaeoglobi</taxon>
        <taxon>Archaeoglobales</taxon>
        <taxon>Archaeoglobaceae</taxon>
        <taxon>Archaeoglobus</taxon>
    </lineage>
</organism>
<dbReference type="GO" id="GO:0003987">
    <property type="term" value="F:acetate-CoA ligase activity"/>
    <property type="evidence" value="ECO:0007669"/>
    <property type="project" value="UniProtKB-UniRule"/>
</dbReference>
<dbReference type="STRING" id="387631.Asulf_00604"/>
<dbReference type="InterPro" id="IPR025110">
    <property type="entry name" value="AMP-bd_C"/>
</dbReference>
<keyword evidence="4" id="KW-0547">Nucleotide-binding</keyword>
<dbReference type="GO" id="GO:0043427">
    <property type="term" value="P:carbon fixation by 3-hydroxypropionate cycle"/>
    <property type="evidence" value="ECO:0007669"/>
    <property type="project" value="UniProtKB-ARBA"/>
</dbReference>
<keyword evidence="3" id="KW-0436">Ligase</keyword>
<dbReference type="PANTHER" id="PTHR24095">
    <property type="entry name" value="ACETYL-COENZYME A SYNTHETASE"/>
    <property type="match status" value="1"/>
</dbReference>
<dbReference type="eggNOG" id="arCOG01529">
    <property type="taxonomic scope" value="Archaea"/>
</dbReference>
<evidence type="ECO:0000259" key="8">
    <source>
        <dbReference type="Pfam" id="PF13193"/>
    </source>
</evidence>
<dbReference type="NCBIfam" id="NF001208">
    <property type="entry name" value="PRK00174.1"/>
    <property type="match status" value="1"/>
</dbReference>
<reference evidence="10 12" key="1">
    <citation type="journal article" date="2013" name="Genome Announc.">
        <title>Complete Genome Sequence of the Thermophilic and Facultatively Chemolithoautotrophic Sulfate Reducer Archaeoglobus sulfaticallidus Strain PM70-1T.</title>
        <authorList>
            <person name="Stokke R."/>
            <person name="Hocking W.P."/>
            <person name="Steinsbu B.O."/>
            <person name="Steen I.H."/>
        </authorList>
    </citation>
    <scope>NUCLEOTIDE SEQUENCE [LARGE SCALE GENOMIC DNA]</scope>
    <source>
        <strain evidence="10">PM70-1</strain>
    </source>
</reference>
<dbReference type="GO" id="GO:0043955">
    <property type="term" value="F:3-hydroxypropionyl-CoA synthetase activity"/>
    <property type="evidence" value="ECO:0007669"/>
    <property type="project" value="UniProtKB-ARBA"/>
</dbReference>
<feature type="domain" description="AMP-binding enzyme C-terminal" evidence="8">
    <location>
        <begin position="540"/>
        <end position="618"/>
    </location>
</feature>
<evidence type="ECO:0000256" key="2">
    <source>
        <dbReference type="ARBA" id="ARBA00013275"/>
    </source>
</evidence>
<dbReference type="KEGG" id="ast:Asulf_00604"/>
<accession>N0BAI9</accession>
<dbReference type="InterPro" id="IPR042099">
    <property type="entry name" value="ANL_N_sf"/>
</dbReference>
<keyword evidence="5" id="KW-0067">ATP-binding</keyword>
<evidence type="ECO:0000256" key="6">
    <source>
        <dbReference type="NCBIfam" id="TIGR02188"/>
    </source>
</evidence>
<dbReference type="GO" id="GO:0019427">
    <property type="term" value="P:acetyl-CoA biosynthetic process from acetate"/>
    <property type="evidence" value="ECO:0007669"/>
    <property type="project" value="UniProtKB-UniRule"/>
</dbReference>
<dbReference type="InterPro" id="IPR020845">
    <property type="entry name" value="AMP-binding_CS"/>
</dbReference>